<keyword evidence="11" id="KW-0175">Coiled coil</keyword>
<evidence type="ECO:0000313" key="13">
    <source>
        <dbReference type="EnsemblPlants" id="QL12p016370:mrna"/>
    </source>
</evidence>
<dbReference type="GO" id="GO:0000373">
    <property type="term" value="P:Group II intron splicing"/>
    <property type="evidence" value="ECO:0007669"/>
    <property type="project" value="UniProtKB-ARBA"/>
</dbReference>
<evidence type="ECO:0000256" key="2">
    <source>
        <dbReference type="ARBA" id="ARBA00022528"/>
    </source>
</evidence>
<dbReference type="PROSITE" id="PS51295">
    <property type="entry name" value="CRM"/>
    <property type="match status" value="1"/>
</dbReference>
<evidence type="ECO:0000313" key="14">
    <source>
        <dbReference type="Proteomes" id="UP000594261"/>
    </source>
</evidence>
<dbReference type="GO" id="GO:1990904">
    <property type="term" value="C:ribonucleoprotein complex"/>
    <property type="evidence" value="ECO:0007669"/>
    <property type="project" value="UniProtKB-KW"/>
</dbReference>
<dbReference type="AlphaFoldDB" id="A0A7N2N2B6"/>
<evidence type="ECO:0000256" key="1">
    <source>
        <dbReference type="ARBA" id="ARBA00004229"/>
    </source>
</evidence>
<name>A0A7N2N2B6_QUELO</name>
<accession>A0A7N2N2B6</accession>
<keyword evidence="5" id="KW-0677">Repeat</keyword>
<evidence type="ECO:0000256" key="10">
    <source>
        <dbReference type="PROSITE-ProRule" id="PRU00626"/>
    </source>
</evidence>
<dbReference type="PANTHER" id="PTHR31846">
    <property type="entry name" value="CRS1 / YHBY (CRM) DOMAIN-CONTAINING PROTEIN"/>
    <property type="match status" value="1"/>
</dbReference>
<dbReference type="Gene3D" id="3.30.110.60">
    <property type="entry name" value="YhbY-like"/>
    <property type="match status" value="1"/>
</dbReference>
<dbReference type="InterPro" id="IPR001890">
    <property type="entry name" value="RNA-binding_CRM"/>
</dbReference>
<feature type="coiled-coil region" evidence="11">
    <location>
        <begin position="188"/>
        <end position="215"/>
    </location>
</feature>
<comment type="subcellular location">
    <subcellularLocation>
        <location evidence="1">Plastid</location>
        <location evidence="1">Chloroplast</location>
    </subcellularLocation>
</comment>
<evidence type="ECO:0000256" key="6">
    <source>
        <dbReference type="ARBA" id="ARBA00022884"/>
    </source>
</evidence>
<protein>
    <recommendedName>
        <fullName evidence="12">CRM domain-containing protein</fullName>
    </recommendedName>
</protein>
<evidence type="ECO:0000259" key="12">
    <source>
        <dbReference type="PROSITE" id="PS51295"/>
    </source>
</evidence>
<dbReference type="GO" id="GO:0009507">
    <property type="term" value="C:chloroplast"/>
    <property type="evidence" value="ECO:0007669"/>
    <property type="project" value="UniProtKB-SubCell"/>
</dbReference>
<evidence type="ECO:0000256" key="3">
    <source>
        <dbReference type="ARBA" id="ARBA00022640"/>
    </source>
</evidence>
<proteinExistence type="predicted"/>
<reference evidence="13 14" key="1">
    <citation type="journal article" date="2016" name="G3 (Bethesda)">
        <title>First Draft Assembly and Annotation of the Genome of a California Endemic Oak Quercus lobata Nee (Fagaceae).</title>
        <authorList>
            <person name="Sork V.L."/>
            <person name="Fitz-Gibbon S.T."/>
            <person name="Puiu D."/>
            <person name="Crepeau M."/>
            <person name="Gugger P.F."/>
            <person name="Sherman R."/>
            <person name="Stevens K."/>
            <person name="Langley C.H."/>
            <person name="Pellegrini M."/>
            <person name="Salzberg S.L."/>
        </authorList>
    </citation>
    <scope>NUCLEOTIDE SEQUENCE [LARGE SCALE GENOMIC DNA]</scope>
    <source>
        <strain evidence="13 14">cv. SW786</strain>
    </source>
</reference>
<dbReference type="InterPro" id="IPR045278">
    <property type="entry name" value="CRS1/CFM2/CFM3"/>
</dbReference>
<reference evidence="13" key="2">
    <citation type="submission" date="2021-01" db="UniProtKB">
        <authorList>
            <consortium name="EnsemblPlants"/>
        </authorList>
    </citation>
    <scope>IDENTIFICATION</scope>
</reference>
<evidence type="ECO:0000256" key="5">
    <source>
        <dbReference type="ARBA" id="ARBA00022737"/>
    </source>
</evidence>
<evidence type="ECO:0000256" key="4">
    <source>
        <dbReference type="ARBA" id="ARBA00022664"/>
    </source>
</evidence>
<organism evidence="13 14">
    <name type="scientific">Quercus lobata</name>
    <name type="common">Valley oak</name>
    <dbReference type="NCBI Taxonomy" id="97700"/>
    <lineage>
        <taxon>Eukaryota</taxon>
        <taxon>Viridiplantae</taxon>
        <taxon>Streptophyta</taxon>
        <taxon>Embryophyta</taxon>
        <taxon>Tracheophyta</taxon>
        <taxon>Spermatophyta</taxon>
        <taxon>Magnoliopsida</taxon>
        <taxon>eudicotyledons</taxon>
        <taxon>Gunneridae</taxon>
        <taxon>Pentapetalae</taxon>
        <taxon>rosids</taxon>
        <taxon>fabids</taxon>
        <taxon>Fagales</taxon>
        <taxon>Fagaceae</taxon>
        <taxon>Quercus</taxon>
    </lineage>
</organism>
<dbReference type="SUPFAM" id="SSF75471">
    <property type="entry name" value="YhbY-like"/>
    <property type="match status" value="1"/>
</dbReference>
<dbReference type="SMART" id="SM01103">
    <property type="entry name" value="CRS1_YhbY"/>
    <property type="match status" value="1"/>
</dbReference>
<sequence>MLAGVCHQDFNSSFPLIFEGRNRKLQGLAVAILKLWEKSLIVKIALKWGVPNTNNEEMAFELKASLIEYRLLGCRYVRSLVSGRIMGVGFDASKILTGGVLLLRNKFLIILYRGKDFLPGRVANLVSERETKLKGFQLHEEGARLKAIETICLDNGPTENTSMSGTLSEFQDIQTEFRDLKNGNSDVEIKCEAEKQRLESELRKQEHKLFILNIKIDKSMKELSKLNAAWAPAEQDADQEMMTEEERLCFQKIGLKMDSCLVLGRRGVFDGVIEGLHQHWKYREVVKVITMQRLFHQVIYTAKLLEAESGGILVSVDKRKEGHAIIIYRGKNYRRPLKPEHKNLLTKRKALHRSIEMQRLGSLKYFAYERQRAITDLKLKLVILKL</sequence>
<dbReference type="PANTHER" id="PTHR31846:SF10">
    <property type="entry name" value="CHLOROPLASTIC GROUP IIA INTRON SPLICING FACILITATOR CRS1, CHLOROPLASTIC"/>
    <property type="match status" value="1"/>
</dbReference>
<dbReference type="Gramene" id="QL12p016370:mrna">
    <property type="protein sequence ID" value="QL12p016370:mrna"/>
    <property type="gene ID" value="QL12p016370"/>
</dbReference>
<keyword evidence="4" id="KW-0507">mRNA processing</keyword>
<dbReference type="EMBL" id="LRBV02000012">
    <property type="status" value="NOT_ANNOTATED_CDS"/>
    <property type="molecule type" value="Genomic_DNA"/>
</dbReference>
<dbReference type="GO" id="GO:0006397">
    <property type="term" value="P:mRNA processing"/>
    <property type="evidence" value="ECO:0007669"/>
    <property type="project" value="UniProtKB-KW"/>
</dbReference>
<keyword evidence="3" id="KW-0934">Plastid</keyword>
<keyword evidence="6 10" id="KW-0694">RNA-binding</keyword>
<dbReference type="Proteomes" id="UP000594261">
    <property type="component" value="Chromosome 12"/>
</dbReference>
<keyword evidence="2" id="KW-0150">Chloroplast</keyword>
<evidence type="ECO:0000256" key="7">
    <source>
        <dbReference type="ARBA" id="ARBA00022946"/>
    </source>
</evidence>
<evidence type="ECO:0000256" key="9">
    <source>
        <dbReference type="ARBA" id="ARBA00023274"/>
    </source>
</evidence>
<evidence type="ECO:0000256" key="11">
    <source>
        <dbReference type="SAM" id="Coils"/>
    </source>
</evidence>
<feature type="domain" description="CRM" evidence="12">
    <location>
        <begin position="240"/>
        <end position="340"/>
    </location>
</feature>
<keyword evidence="9" id="KW-0687">Ribonucleoprotein</keyword>
<keyword evidence="8" id="KW-0508">mRNA splicing</keyword>
<dbReference type="InterPro" id="IPR035920">
    <property type="entry name" value="YhbY-like_sf"/>
</dbReference>
<dbReference type="InParanoid" id="A0A7N2N2B6"/>
<evidence type="ECO:0000256" key="8">
    <source>
        <dbReference type="ARBA" id="ARBA00023187"/>
    </source>
</evidence>
<keyword evidence="7" id="KW-0809">Transit peptide</keyword>
<dbReference type="GO" id="GO:0003729">
    <property type="term" value="F:mRNA binding"/>
    <property type="evidence" value="ECO:0007669"/>
    <property type="project" value="InterPro"/>
</dbReference>
<keyword evidence="14" id="KW-1185">Reference proteome</keyword>
<dbReference type="OMA" id="AGVCHQD"/>
<dbReference type="Pfam" id="PF01985">
    <property type="entry name" value="CRS1_YhbY"/>
    <property type="match status" value="1"/>
</dbReference>
<dbReference type="EnsemblPlants" id="QL12p016370:mrna">
    <property type="protein sequence ID" value="QL12p016370:mrna"/>
    <property type="gene ID" value="QL12p016370"/>
</dbReference>